<dbReference type="Proteomes" id="UP000051010">
    <property type="component" value="Unassembled WGS sequence"/>
</dbReference>
<comment type="caution">
    <text evidence="2">The sequence shown here is derived from an EMBL/GenBank/DDBJ whole genome shotgun (WGS) entry which is preliminary data.</text>
</comment>
<dbReference type="EMBL" id="AZFZ01000123">
    <property type="protein sequence ID" value="KRM37968.1"/>
    <property type="molecule type" value="Genomic_DNA"/>
</dbReference>
<gene>
    <name evidence="2" type="ORF">FD47_GL000386</name>
</gene>
<dbReference type="AlphaFoldDB" id="A0A0R1Y6B8"/>
<organism evidence="2 3">
    <name type="scientific">Lentilactobacillus parafarraginis DSM 18390 = JCM 14109</name>
    <dbReference type="NCBI Taxonomy" id="1423786"/>
    <lineage>
        <taxon>Bacteria</taxon>
        <taxon>Bacillati</taxon>
        <taxon>Bacillota</taxon>
        <taxon>Bacilli</taxon>
        <taxon>Lactobacillales</taxon>
        <taxon>Lactobacillaceae</taxon>
        <taxon>Lentilactobacillus</taxon>
    </lineage>
</organism>
<name>A0A0R1Y6B8_9LACO</name>
<dbReference type="GO" id="GO:0008237">
    <property type="term" value="F:metallopeptidase activity"/>
    <property type="evidence" value="ECO:0007669"/>
    <property type="project" value="InterPro"/>
</dbReference>
<dbReference type="Gene3D" id="3.40.390.10">
    <property type="entry name" value="Collagenase (Catalytic Domain)"/>
    <property type="match status" value="1"/>
</dbReference>
<protein>
    <recommendedName>
        <fullName evidence="4">Snapalysin</fullName>
    </recommendedName>
</protein>
<reference evidence="2 3" key="1">
    <citation type="journal article" date="2015" name="Genome Announc.">
        <title>Expanding the biotechnology potential of lactobacilli through comparative genomics of 213 strains and associated genera.</title>
        <authorList>
            <person name="Sun Z."/>
            <person name="Harris H.M."/>
            <person name="McCann A."/>
            <person name="Guo C."/>
            <person name="Argimon S."/>
            <person name="Zhang W."/>
            <person name="Yang X."/>
            <person name="Jeffery I.B."/>
            <person name="Cooney J.C."/>
            <person name="Kagawa T.F."/>
            <person name="Liu W."/>
            <person name="Song Y."/>
            <person name="Salvetti E."/>
            <person name="Wrobel A."/>
            <person name="Rasinkangas P."/>
            <person name="Parkhill J."/>
            <person name="Rea M.C."/>
            <person name="O'Sullivan O."/>
            <person name="Ritari J."/>
            <person name="Douillard F.P."/>
            <person name="Paul Ross R."/>
            <person name="Yang R."/>
            <person name="Briner A.E."/>
            <person name="Felis G.E."/>
            <person name="de Vos W.M."/>
            <person name="Barrangou R."/>
            <person name="Klaenhammer T.R."/>
            <person name="Caufield P.W."/>
            <person name="Cui Y."/>
            <person name="Zhang H."/>
            <person name="O'Toole P.W."/>
        </authorList>
    </citation>
    <scope>NUCLEOTIDE SEQUENCE [LARGE SCALE GENOMIC DNA]</scope>
    <source>
        <strain evidence="2 3">DSM 18390</strain>
    </source>
</reference>
<evidence type="ECO:0000313" key="3">
    <source>
        <dbReference type="Proteomes" id="UP000051010"/>
    </source>
</evidence>
<sequence length="229" mass="25775">MGNLFRDNLIGGIKSMFKRFVIIAMVGVFGLAGFVGSEKPAAASQVTFTSEMHGSKNLTNHGMIKYYVKADAKKYQGDIQAAANKWNRALGRRLFRPTSSLTQSRLAFTGTTQLAAGYAGMAEVNSEVIALNDRWMQRYSHQKRQAVVIHEMGHTMGTSDLYDYSDPILRRQFKRLTIMGGNYHTTMTHFDVSLAKWSLKKTHVMSNATFQGYRANQGLFYQQMIHGKL</sequence>
<proteinExistence type="predicted"/>
<evidence type="ECO:0000313" key="2">
    <source>
        <dbReference type="EMBL" id="KRM37968.1"/>
    </source>
</evidence>
<dbReference type="InterPro" id="IPR024079">
    <property type="entry name" value="MetalloPept_cat_dom_sf"/>
</dbReference>
<dbReference type="SUPFAM" id="SSF55486">
    <property type="entry name" value="Metalloproteases ('zincins'), catalytic domain"/>
    <property type="match status" value="1"/>
</dbReference>
<accession>A0A0R1Y6B8</accession>
<keyword evidence="1" id="KW-0472">Membrane</keyword>
<keyword evidence="1" id="KW-1133">Transmembrane helix</keyword>
<dbReference type="PATRIC" id="fig|1423786.4.peg.398"/>
<keyword evidence="1" id="KW-0812">Transmembrane</keyword>
<evidence type="ECO:0008006" key="4">
    <source>
        <dbReference type="Google" id="ProtNLM"/>
    </source>
</evidence>
<evidence type="ECO:0000256" key="1">
    <source>
        <dbReference type="SAM" id="Phobius"/>
    </source>
</evidence>
<feature type="transmembrane region" description="Helical" evidence="1">
    <location>
        <begin position="20"/>
        <end position="37"/>
    </location>
</feature>